<accession>A0ACC0HQG2</accession>
<evidence type="ECO:0000313" key="1">
    <source>
        <dbReference type="EMBL" id="KAI8015289.1"/>
    </source>
</evidence>
<dbReference type="EMBL" id="CM045761">
    <property type="protein sequence ID" value="KAI8015289.1"/>
    <property type="molecule type" value="Genomic_DNA"/>
</dbReference>
<name>A0ACC0HQG2_9ERIC</name>
<sequence>MSFCMQDGPLKYLSVAIFENCSAKMLRDFYMNNTYRKKWDKTLIEHEQLQVDESNGTEIGRTIKKLPFLTPREYILAWRVWEAKDGTSYCFSKECEHPLAPACKKYVRVELFRSGWQIRKGKFLILILCNEVFVGVDGRHLKDRTCKKCMRRGYGKNNMKATMGSGGGNKPSAGKPLTDTANKVEYANDFRPTQPGHSPGIGHSLNN</sequence>
<dbReference type="Proteomes" id="UP001060215">
    <property type="component" value="Chromosome 4"/>
</dbReference>
<organism evidence="1 2">
    <name type="scientific">Camellia lanceoleosa</name>
    <dbReference type="NCBI Taxonomy" id="1840588"/>
    <lineage>
        <taxon>Eukaryota</taxon>
        <taxon>Viridiplantae</taxon>
        <taxon>Streptophyta</taxon>
        <taxon>Embryophyta</taxon>
        <taxon>Tracheophyta</taxon>
        <taxon>Spermatophyta</taxon>
        <taxon>Magnoliopsida</taxon>
        <taxon>eudicotyledons</taxon>
        <taxon>Gunneridae</taxon>
        <taxon>Pentapetalae</taxon>
        <taxon>asterids</taxon>
        <taxon>Ericales</taxon>
        <taxon>Theaceae</taxon>
        <taxon>Camellia</taxon>
    </lineage>
</organism>
<keyword evidence="2" id="KW-1185">Reference proteome</keyword>
<reference evidence="1 2" key="1">
    <citation type="journal article" date="2022" name="Plant J.">
        <title>Chromosome-level genome of Camellia lanceoleosa provides a valuable resource for understanding genome evolution and self-incompatibility.</title>
        <authorList>
            <person name="Gong W."/>
            <person name="Xiao S."/>
            <person name="Wang L."/>
            <person name="Liao Z."/>
            <person name="Chang Y."/>
            <person name="Mo W."/>
            <person name="Hu G."/>
            <person name="Li W."/>
            <person name="Zhao G."/>
            <person name="Zhu H."/>
            <person name="Hu X."/>
            <person name="Ji K."/>
            <person name="Xiang X."/>
            <person name="Song Q."/>
            <person name="Yuan D."/>
            <person name="Jin S."/>
            <person name="Zhang L."/>
        </authorList>
    </citation>
    <scope>NUCLEOTIDE SEQUENCE [LARGE SCALE GENOMIC DNA]</scope>
    <source>
        <strain evidence="1">SQ_2022a</strain>
    </source>
</reference>
<comment type="caution">
    <text evidence="1">The sequence shown here is derived from an EMBL/GenBank/DDBJ whole genome shotgun (WGS) entry which is preliminary data.</text>
</comment>
<proteinExistence type="predicted"/>
<gene>
    <name evidence="1" type="ORF">LOK49_LG05G03335</name>
</gene>
<protein>
    <submittedName>
        <fullName evidence="1">Uncharacterized protein</fullName>
    </submittedName>
</protein>
<evidence type="ECO:0000313" key="2">
    <source>
        <dbReference type="Proteomes" id="UP001060215"/>
    </source>
</evidence>